<reference evidence="4" key="1">
    <citation type="submission" date="2025-08" db="UniProtKB">
        <authorList>
            <consortium name="RefSeq"/>
        </authorList>
    </citation>
    <scope>IDENTIFICATION</scope>
    <source>
        <tissue evidence="4">Whole sample</tissue>
    </source>
</reference>
<keyword evidence="1" id="KW-0245">EGF-like domain</keyword>
<accession>A0A8B8AGW9</accession>
<dbReference type="Proteomes" id="UP000694844">
    <property type="component" value="Chromosome 7"/>
</dbReference>
<proteinExistence type="predicted"/>
<keyword evidence="2" id="KW-0472">Membrane</keyword>
<gene>
    <name evidence="4" type="primary">LOC111102359</name>
</gene>
<dbReference type="GeneID" id="111102359"/>
<dbReference type="KEGG" id="cvn:111102359"/>
<dbReference type="InterPro" id="IPR042635">
    <property type="entry name" value="MEGF10/SREC1/2-like"/>
</dbReference>
<dbReference type="RefSeq" id="XP_022290747.1">
    <property type="nucleotide sequence ID" value="XM_022435039.1"/>
</dbReference>
<dbReference type="InterPro" id="IPR009030">
    <property type="entry name" value="Growth_fac_rcpt_cys_sf"/>
</dbReference>
<dbReference type="AlphaFoldDB" id="A0A8B8AGW9"/>
<keyword evidence="3" id="KW-1185">Reference proteome</keyword>
<organism evidence="3 4">
    <name type="scientific">Crassostrea virginica</name>
    <name type="common">Eastern oyster</name>
    <dbReference type="NCBI Taxonomy" id="6565"/>
    <lineage>
        <taxon>Eukaryota</taxon>
        <taxon>Metazoa</taxon>
        <taxon>Spiralia</taxon>
        <taxon>Lophotrochozoa</taxon>
        <taxon>Mollusca</taxon>
        <taxon>Bivalvia</taxon>
        <taxon>Autobranchia</taxon>
        <taxon>Pteriomorphia</taxon>
        <taxon>Ostreida</taxon>
        <taxon>Ostreoidea</taxon>
        <taxon>Ostreidae</taxon>
        <taxon>Crassostrea</taxon>
    </lineage>
</organism>
<keyword evidence="2" id="KW-1133">Transmembrane helix</keyword>
<protein>
    <submittedName>
        <fullName evidence="4">Cell death abnormality protein 1-like</fullName>
    </submittedName>
</protein>
<feature type="transmembrane region" description="Helical" evidence="2">
    <location>
        <begin position="147"/>
        <end position="172"/>
    </location>
</feature>
<dbReference type="PANTHER" id="PTHR24043">
    <property type="entry name" value="SCAVENGER RECEPTOR CLASS F"/>
    <property type="match status" value="1"/>
</dbReference>
<dbReference type="OrthoDB" id="27819at2759"/>
<evidence type="ECO:0000313" key="4">
    <source>
        <dbReference type="RefSeq" id="XP_022290747.1"/>
    </source>
</evidence>
<dbReference type="Gene3D" id="2.170.300.10">
    <property type="entry name" value="Tie2 ligand-binding domain superfamily"/>
    <property type="match status" value="1"/>
</dbReference>
<evidence type="ECO:0000256" key="2">
    <source>
        <dbReference type="SAM" id="Phobius"/>
    </source>
</evidence>
<evidence type="ECO:0000256" key="1">
    <source>
        <dbReference type="ARBA" id="ARBA00022536"/>
    </source>
</evidence>
<sequence>MQKSKRGEDGCCDGYMFNDTLAECTACKPGYFGVNCSMSCPPKLYGLRCQLRCNCSEDECDLVLGCAKDNGECTACKPGYFGVNCSMSCPPKLYGLRCQLRCNCSEDECDLVLGCVKDNATNTVPVYRTSPQTTVREQRREISAYSLMAKVLIGHVILLGFVIMAHAAFSIIKRYLQ</sequence>
<dbReference type="GO" id="GO:0005044">
    <property type="term" value="F:scavenger receptor activity"/>
    <property type="evidence" value="ECO:0007669"/>
    <property type="project" value="InterPro"/>
</dbReference>
<keyword evidence="2" id="KW-0812">Transmembrane</keyword>
<name>A0A8B8AGW9_CRAVI</name>
<evidence type="ECO:0000313" key="3">
    <source>
        <dbReference type="Proteomes" id="UP000694844"/>
    </source>
</evidence>
<dbReference type="SUPFAM" id="SSF57184">
    <property type="entry name" value="Growth factor receptor domain"/>
    <property type="match status" value="1"/>
</dbReference>